<dbReference type="RefSeq" id="WP_086323442.1">
    <property type="nucleotide sequence ID" value="NZ_NGKW01000003.1"/>
</dbReference>
<dbReference type="InterPro" id="IPR027417">
    <property type="entry name" value="P-loop_NTPase"/>
</dbReference>
<dbReference type="PANTHER" id="PTHR30121:SF6">
    <property type="entry name" value="SLR6007 PROTEIN"/>
    <property type="match status" value="1"/>
</dbReference>
<gene>
    <name evidence="3" type="ORF">A5810_001790</name>
</gene>
<evidence type="ECO:0000256" key="1">
    <source>
        <dbReference type="SAM" id="MobiDB-lite"/>
    </source>
</evidence>
<protein>
    <recommendedName>
        <fullName evidence="2">TraG P-loop domain-containing protein</fullName>
    </recommendedName>
</protein>
<evidence type="ECO:0000313" key="3">
    <source>
        <dbReference type="EMBL" id="OTN93911.1"/>
    </source>
</evidence>
<feature type="compositionally biased region" description="Low complexity" evidence="1">
    <location>
        <begin position="1"/>
        <end position="10"/>
    </location>
</feature>
<dbReference type="Gene3D" id="1.10.8.730">
    <property type="match status" value="1"/>
</dbReference>
<name>A0A242BES0_ENTFC</name>
<comment type="caution">
    <text evidence="3">The sequence shown here is derived from an EMBL/GenBank/DDBJ whole genome shotgun (WGS) entry which is preliminary data.</text>
</comment>
<dbReference type="SUPFAM" id="SSF52540">
    <property type="entry name" value="P-loop containing nucleoside triphosphate hydrolases"/>
    <property type="match status" value="1"/>
</dbReference>
<reference evidence="3 4" key="1">
    <citation type="submission" date="2017-05" db="EMBL/GenBank/DDBJ databases">
        <title>The Genome Sequence of Enterococcus faecium 7H8_DIV0219.</title>
        <authorList>
            <consortium name="The Broad Institute Genomics Platform"/>
            <consortium name="The Broad Institute Genomic Center for Infectious Diseases"/>
            <person name="Earl A."/>
            <person name="Manson A."/>
            <person name="Schwartman J."/>
            <person name="Gilmore M."/>
            <person name="Abouelleil A."/>
            <person name="Cao P."/>
            <person name="Chapman S."/>
            <person name="Cusick C."/>
            <person name="Shea T."/>
            <person name="Young S."/>
            <person name="Neafsey D."/>
            <person name="Nusbaum C."/>
            <person name="Birren B."/>
        </authorList>
    </citation>
    <scope>NUCLEOTIDE SEQUENCE [LARGE SCALE GENOMIC DNA]</scope>
    <source>
        <strain evidence="3 4">7H8_DIV0219</strain>
    </source>
</reference>
<dbReference type="AlphaFoldDB" id="A0A242BES0"/>
<dbReference type="InterPro" id="IPR051162">
    <property type="entry name" value="T4SS_component"/>
</dbReference>
<dbReference type="Gene3D" id="3.40.50.300">
    <property type="entry name" value="P-loop containing nucleotide triphosphate hydrolases"/>
    <property type="match status" value="1"/>
</dbReference>
<organism evidence="3 4">
    <name type="scientific">Enterococcus faecium</name>
    <name type="common">Streptococcus faecium</name>
    <dbReference type="NCBI Taxonomy" id="1352"/>
    <lineage>
        <taxon>Bacteria</taxon>
        <taxon>Bacillati</taxon>
        <taxon>Bacillota</taxon>
        <taxon>Bacilli</taxon>
        <taxon>Lactobacillales</taxon>
        <taxon>Enterococcaceae</taxon>
        <taxon>Enterococcus</taxon>
    </lineage>
</organism>
<accession>A0A242BES0</accession>
<proteinExistence type="predicted"/>
<dbReference type="PANTHER" id="PTHR30121">
    <property type="entry name" value="UNCHARACTERIZED PROTEIN YJGR-RELATED"/>
    <property type="match status" value="1"/>
</dbReference>
<dbReference type="InterPro" id="IPR043964">
    <property type="entry name" value="P-loop_TraG"/>
</dbReference>
<feature type="region of interest" description="Disordered" evidence="1">
    <location>
        <begin position="1"/>
        <end position="34"/>
    </location>
</feature>
<evidence type="ECO:0000259" key="2">
    <source>
        <dbReference type="Pfam" id="PF19044"/>
    </source>
</evidence>
<dbReference type="Proteomes" id="UP000194885">
    <property type="component" value="Unassembled WGS sequence"/>
</dbReference>
<dbReference type="NCBIfam" id="NF045971">
    <property type="entry name" value="conju_CD1110"/>
    <property type="match status" value="1"/>
</dbReference>
<dbReference type="EMBL" id="NGKW01000003">
    <property type="protein sequence ID" value="OTN93911.1"/>
    <property type="molecule type" value="Genomic_DNA"/>
</dbReference>
<evidence type="ECO:0000313" key="4">
    <source>
        <dbReference type="Proteomes" id="UP000194885"/>
    </source>
</evidence>
<feature type="domain" description="TraG P-loop" evidence="2">
    <location>
        <begin position="439"/>
        <end position="742"/>
    </location>
</feature>
<sequence>MMKLKSLTQTRKLKKKLKNNEPKTQNGGKKPKEIKETDPLRATFSFQEIYPSGICQIDEITFSTTIELEDINYQLSSEEHQIEIFSQYCDFLNSLSSKTKLQLTVYKKKRPLADLQKVLYYQEKGDFLDDYRSEMNEVISRKLDEEKNGYRKCILFTFVQKHTKIEHAEKELEMVADRFSMFASRLGSKTKRIEKPELLTILSEILGTDDKKEKQEAEDVLPEVIEVKQNKNYLKVDSHYAKTIYLQEYPSELADTFLYELLEIPKELVITLHIDPLEQDEAFDLVKTKLAFMEQQKVDEQKKALQSGYDYEMLSYDLSYSLTEAKGLVDDLQNRGQKLYAITSSIHFRAETTENLAEVQDEVNAVGRRFGFKIIELEFMQENGLNATLPLGINAIPLDRTLSTASTAIFIPFTISDLIQENGKYYGVNAISKNILSLDRKLLKAPNGFVLGTPGSGKSFSVKREIVNVLLRDAEDEVIIIDPEREYSVIGQNFNGEIIKISSDSATTINPMDINDNYGDDTDPVVLKSEFLISLFDLIIGGALGLSSTQKTLIDRVCRRTYELMSGDTPTFVDFYNILKEQEEEEARQLVMDLEIYIEGSLSVFSAKTNVDITKRLVIYDIKDLGKQLKTMGMLIVLDQVWNRITENRERGVRTWLYIDEMQLLFTNEYSENYFFELWSRARKWGAIPTGITQNVETLLLSDLARRMLSNSDFVMMLNQAKSDRTQLVRLFDISEEQEKYVVNSPEGYGLMVFGDTTLPFYDHFPKDTKLYKMMSTKPGET</sequence>
<dbReference type="Pfam" id="PF19044">
    <property type="entry name" value="P-loop_TraG"/>
    <property type="match status" value="1"/>
</dbReference>